<dbReference type="Pfam" id="PF00067">
    <property type="entry name" value="p450"/>
    <property type="match status" value="1"/>
</dbReference>
<dbReference type="Proteomes" id="UP000265566">
    <property type="component" value="Chromosome 3"/>
</dbReference>
<dbReference type="InterPro" id="IPR002401">
    <property type="entry name" value="Cyt_P450_E_grp-I"/>
</dbReference>
<dbReference type="SUPFAM" id="SSF48264">
    <property type="entry name" value="Cytochrome P450"/>
    <property type="match status" value="1"/>
</dbReference>
<evidence type="ECO:0000256" key="1">
    <source>
        <dbReference type="ARBA" id="ARBA00010617"/>
    </source>
</evidence>
<protein>
    <submittedName>
        <fullName evidence="4">Putative psoralen synthase</fullName>
        <ecNumber evidence="4">1.14.14.141</ecNumber>
    </submittedName>
</protein>
<dbReference type="AlphaFoldDB" id="A0A396IXJ2"/>
<dbReference type="PANTHER" id="PTHR47955">
    <property type="entry name" value="CYTOCHROME P450 FAMILY 71 PROTEIN"/>
    <property type="match status" value="1"/>
</dbReference>
<gene>
    <name evidence="4" type="ORF">MtrunA17_Chr3g0117321</name>
</gene>
<dbReference type="PRINTS" id="PR00463">
    <property type="entry name" value="EP450I"/>
</dbReference>
<dbReference type="PANTHER" id="PTHR47955:SF15">
    <property type="entry name" value="CYTOCHROME P450 71A2-LIKE"/>
    <property type="match status" value="1"/>
</dbReference>
<dbReference type="EC" id="1.14.14.141" evidence="4"/>
<evidence type="ECO:0000256" key="2">
    <source>
        <dbReference type="ARBA" id="ARBA00022723"/>
    </source>
</evidence>
<keyword evidence="3" id="KW-0408">Iron</keyword>
<dbReference type="EMBL" id="PSQE01000003">
    <property type="protein sequence ID" value="RHN68755.1"/>
    <property type="molecule type" value="Genomic_DNA"/>
</dbReference>
<dbReference type="GO" id="GO:0102876">
    <property type="term" value="F:psoralen synthase (NADPH) activity"/>
    <property type="evidence" value="ECO:0007669"/>
    <property type="project" value="UniProtKB-EC"/>
</dbReference>
<comment type="similarity">
    <text evidence="1">Belongs to the cytochrome P450 family.</text>
</comment>
<dbReference type="GO" id="GO:0020037">
    <property type="term" value="F:heme binding"/>
    <property type="evidence" value="ECO:0007669"/>
    <property type="project" value="InterPro"/>
</dbReference>
<dbReference type="Gene3D" id="1.10.630.10">
    <property type="entry name" value="Cytochrome P450"/>
    <property type="match status" value="1"/>
</dbReference>
<dbReference type="GO" id="GO:0005506">
    <property type="term" value="F:iron ion binding"/>
    <property type="evidence" value="ECO:0007669"/>
    <property type="project" value="InterPro"/>
</dbReference>
<keyword evidence="4" id="KW-0560">Oxidoreductase</keyword>
<sequence length="125" mass="14214">MPPFSRLFPSPPRLPIIGNYLQLGTLSHRSFQSLSQKYGPLMMLHLGQLPVLVVSSIHMAKEVMQTHGIVFANRPSTTLTKALFYGGKDIAFSSYGHTWRQKKKLCVNELLSQKRVQSVQFIREE</sequence>
<dbReference type="InterPro" id="IPR036396">
    <property type="entry name" value="Cyt_P450_sf"/>
</dbReference>
<reference evidence="4" key="1">
    <citation type="journal article" date="2018" name="Nat. Plants">
        <title>Whole-genome landscape of Medicago truncatula symbiotic genes.</title>
        <authorList>
            <person name="Pecrix Y."/>
            <person name="Gamas P."/>
            <person name="Carrere S."/>
        </authorList>
    </citation>
    <scope>NUCLEOTIDE SEQUENCE</scope>
    <source>
        <tissue evidence="4">Leaves</tissue>
    </source>
</reference>
<dbReference type="InterPro" id="IPR001128">
    <property type="entry name" value="Cyt_P450"/>
</dbReference>
<evidence type="ECO:0000256" key="3">
    <source>
        <dbReference type="ARBA" id="ARBA00023004"/>
    </source>
</evidence>
<organism evidence="4">
    <name type="scientific">Medicago truncatula</name>
    <name type="common">Barrel medic</name>
    <name type="synonym">Medicago tribuloides</name>
    <dbReference type="NCBI Taxonomy" id="3880"/>
    <lineage>
        <taxon>Eukaryota</taxon>
        <taxon>Viridiplantae</taxon>
        <taxon>Streptophyta</taxon>
        <taxon>Embryophyta</taxon>
        <taxon>Tracheophyta</taxon>
        <taxon>Spermatophyta</taxon>
        <taxon>Magnoliopsida</taxon>
        <taxon>eudicotyledons</taxon>
        <taxon>Gunneridae</taxon>
        <taxon>Pentapetalae</taxon>
        <taxon>rosids</taxon>
        <taxon>fabids</taxon>
        <taxon>Fabales</taxon>
        <taxon>Fabaceae</taxon>
        <taxon>Papilionoideae</taxon>
        <taxon>50 kb inversion clade</taxon>
        <taxon>NPAAA clade</taxon>
        <taxon>Hologalegina</taxon>
        <taxon>IRL clade</taxon>
        <taxon>Trifolieae</taxon>
        <taxon>Medicago</taxon>
    </lineage>
</organism>
<name>A0A396IXJ2_MEDTR</name>
<proteinExistence type="inferred from homology"/>
<evidence type="ECO:0000313" key="4">
    <source>
        <dbReference type="EMBL" id="RHN68755.1"/>
    </source>
</evidence>
<dbReference type="Gramene" id="rna17144">
    <property type="protein sequence ID" value="RHN68755.1"/>
    <property type="gene ID" value="gene17144"/>
</dbReference>
<comment type="caution">
    <text evidence="4">The sequence shown here is derived from an EMBL/GenBank/DDBJ whole genome shotgun (WGS) entry which is preliminary data.</text>
</comment>
<accession>A0A396IXJ2</accession>
<keyword evidence="2" id="KW-0479">Metal-binding</keyword>